<keyword evidence="2" id="KW-1185">Reference proteome</keyword>
<evidence type="ECO:0000313" key="2">
    <source>
        <dbReference type="Proteomes" id="UP000789570"/>
    </source>
</evidence>
<protein>
    <submittedName>
        <fullName evidence="1">16256_t:CDS:1</fullName>
    </submittedName>
</protein>
<proteinExistence type="predicted"/>
<accession>A0A9N9H0R8</accession>
<dbReference type="Proteomes" id="UP000789570">
    <property type="component" value="Unassembled WGS sequence"/>
</dbReference>
<evidence type="ECO:0000313" key="1">
    <source>
        <dbReference type="EMBL" id="CAG8640381.1"/>
    </source>
</evidence>
<feature type="non-terminal residue" evidence="1">
    <location>
        <position position="1"/>
    </location>
</feature>
<reference evidence="1" key="1">
    <citation type="submission" date="2021-06" db="EMBL/GenBank/DDBJ databases">
        <authorList>
            <person name="Kallberg Y."/>
            <person name="Tangrot J."/>
            <person name="Rosling A."/>
        </authorList>
    </citation>
    <scope>NUCLEOTIDE SEQUENCE</scope>
    <source>
        <strain evidence="1">UK204</strain>
    </source>
</reference>
<dbReference type="AlphaFoldDB" id="A0A9N9H0R8"/>
<organism evidence="1 2">
    <name type="scientific">Funneliformis caledonium</name>
    <dbReference type="NCBI Taxonomy" id="1117310"/>
    <lineage>
        <taxon>Eukaryota</taxon>
        <taxon>Fungi</taxon>
        <taxon>Fungi incertae sedis</taxon>
        <taxon>Mucoromycota</taxon>
        <taxon>Glomeromycotina</taxon>
        <taxon>Glomeromycetes</taxon>
        <taxon>Glomerales</taxon>
        <taxon>Glomeraceae</taxon>
        <taxon>Funneliformis</taxon>
    </lineage>
</organism>
<gene>
    <name evidence="1" type="ORF">FCALED_LOCUS10533</name>
</gene>
<dbReference type="EMBL" id="CAJVPQ010003919">
    <property type="protein sequence ID" value="CAG8640381.1"/>
    <property type="molecule type" value="Genomic_DNA"/>
</dbReference>
<name>A0A9N9H0R8_9GLOM</name>
<dbReference type="OrthoDB" id="207084at2759"/>
<comment type="caution">
    <text evidence="1">The sequence shown here is derived from an EMBL/GenBank/DDBJ whole genome shotgun (WGS) entry which is preliminary data.</text>
</comment>
<sequence length="79" mass="9184">YTILTLIRIIQQEQMVVGQRYNVNTITRVAEPITRLKKALTTSSNKEAKEPLRKILSTRLNYGQVLTEHAIRFVQFILI</sequence>